<name>A0ABT4I9D1_9ACTO</name>
<organism evidence="2 3">
    <name type="scientific">Actinomyces israelii</name>
    <dbReference type="NCBI Taxonomy" id="1659"/>
    <lineage>
        <taxon>Bacteria</taxon>
        <taxon>Bacillati</taxon>
        <taxon>Actinomycetota</taxon>
        <taxon>Actinomycetes</taxon>
        <taxon>Actinomycetales</taxon>
        <taxon>Actinomycetaceae</taxon>
        <taxon>Actinomyces</taxon>
    </lineage>
</organism>
<evidence type="ECO:0000313" key="2">
    <source>
        <dbReference type="EMBL" id="MCZ0858336.1"/>
    </source>
</evidence>
<proteinExistence type="predicted"/>
<evidence type="ECO:0000256" key="1">
    <source>
        <dbReference type="SAM" id="MobiDB-lite"/>
    </source>
</evidence>
<gene>
    <name evidence="2" type="ORF">OHJ16_09810</name>
</gene>
<feature type="region of interest" description="Disordered" evidence="1">
    <location>
        <begin position="118"/>
        <end position="170"/>
    </location>
</feature>
<comment type="caution">
    <text evidence="2">The sequence shown here is derived from an EMBL/GenBank/DDBJ whole genome shotgun (WGS) entry which is preliminary data.</text>
</comment>
<dbReference type="Proteomes" id="UP001072034">
    <property type="component" value="Unassembled WGS sequence"/>
</dbReference>
<reference evidence="2" key="1">
    <citation type="submission" date="2022-10" db="EMBL/GenBank/DDBJ databases">
        <title>Genome sequence of Actinomyces israelii ATCC 10048.</title>
        <authorList>
            <person name="Watt R.M."/>
            <person name="Tong W.M."/>
        </authorList>
    </citation>
    <scope>NUCLEOTIDE SEQUENCE</scope>
    <source>
        <strain evidence="2">ATCC 10048</strain>
    </source>
</reference>
<evidence type="ECO:0000313" key="3">
    <source>
        <dbReference type="Proteomes" id="UP001072034"/>
    </source>
</evidence>
<keyword evidence="3" id="KW-1185">Reference proteome</keyword>
<feature type="compositionally biased region" description="Low complexity" evidence="1">
    <location>
        <begin position="143"/>
        <end position="159"/>
    </location>
</feature>
<protein>
    <submittedName>
        <fullName evidence="2">Uncharacterized protein</fullName>
    </submittedName>
</protein>
<sequence length="197" mass="20328">MSNDAVSAAVNEYQAELDAEWTGPSNSSGSALTSAEIANNNIRDKLIAIGEPIVSAESTVEILGTEQDGDRITVSARISTTFIYGGKQGNSSPGVVTDNHTIVLSSSGDETYSVIEDTVTNKNGDGSPGGVPDGYNPHKSSSEETSPSTSDGGTSAPTAALPVYSSTSPDVASMTDYAITWTSGQYRGDEAEHLSLL</sequence>
<dbReference type="RefSeq" id="WP_268917738.1">
    <property type="nucleotide sequence ID" value="NZ_JAPTMY010000020.1"/>
</dbReference>
<dbReference type="EMBL" id="JAPTMY010000020">
    <property type="protein sequence ID" value="MCZ0858336.1"/>
    <property type="molecule type" value="Genomic_DNA"/>
</dbReference>
<accession>A0ABT4I9D1</accession>